<accession>A0A5B8SXI8</accession>
<name>A0A5B8SXI8_9GAMM</name>
<proteinExistence type="inferred from homology"/>
<dbReference type="InterPro" id="IPR027354">
    <property type="entry name" value="YcgL_dom"/>
</dbReference>
<reference evidence="3 4" key="1">
    <citation type="submission" date="2019-06" db="EMBL/GenBank/DDBJ databases">
        <title>Genome analyses of bacteria isolated from kimchi.</title>
        <authorList>
            <person name="Lee S."/>
            <person name="Ahn S."/>
            <person name="Roh S."/>
        </authorList>
    </citation>
    <scope>NUCLEOTIDE SEQUENCE [LARGE SCALE GENOMIC DNA]</scope>
    <source>
        <strain evidence="3 4">CBA4606</strain>
    </source>
</reference>
<evidence type="ECO:0000313" key="4">
    <source>
        <dbReference type="Proteomes" id="UP000321272"/>
    </source>
</evidence>
<evidence type="ECO:0000259" key="2">
    <source>
        <dbReference type="PROSITE" id="PS51648"/>
    </source>
</evidence>
<feature type="domain" description="YcgL" evidence="2">
    <location>
        <begin position="9"/>
        <end position="93"/>
    </location>
</feature>
<evidence type="ECO:0000313" key="3">
    <source>
        <dbReference type="EMBL" id="QEA39528.1"/>
    </source>
</evidence>
<dbReference type="SUPFAM" id="SSF160191">
    <property type="entry name" value="YcgL-like"/>
    <property type="match status" value="1"/>
</dbReference>
<dbReference type="KEGG" id="paur:FGL86_10870"/>
<dbReference type="AlphaFoldDB" id="A0A5B8SXI8"/>
<dbReference type="Gene3D" id="3.10.510.20">
    <property type="entry name" value="YcgL domain"/>
    <property type="match status" value="1"/>
</dbReference>
<dbReference type="PANTHER" id="PTHR38109:SF1">
    <property type="entry name" value="PROTEIN YCGL"/>
    <property type="match status" value="1"/>
</dbReference>
<keyword evidence="4" id="KW-1185">Reference proteome</keyword>
<dbReference type="Proteomes" id="UP000321272">
    <property type="component" value="Chromosome"/>
</dbReference>
<dbReference type="PROSITE" id="PS51648">
    <property type="entry name" value="YCGL"/>
    <property type="match status" value="1"/>
</dbReference>
<evidence type="ECO:0000256" key="1">
    <source>
        <dbReference type="HAMAP-Rule" id="MF_01866"/>
    </source>
</evidence>
<dbReference type="OrthoDB" id="7062382at2"/>
<dbReference type="Pfam" id="PF05166">
    <property type="entry name" value="YcgL"/>
    <property type="match status" value="1"/>
</dbReference>
<dbReference type="InterPro" id="IPR038068">
    <property type="entry name" value="YcgL-like_sf"/>
</dbReference>
<dbReference type="PANTHER" id="PTHR38109">
    <property type="entry name" value="PROTEIN YCGL"/>
    <property type="match status" value="1"/>
</dbReference>
<protein>
    <recommendedName>
        <fullName evidence="1">YcgL domain-containing protein FGL86_10870</fullName>
    </recommendedName>
</protein>
<dbReference type="HAMAP" id="MF_01866">
    <property type="entry name" value="UPF0745"/>
    <property type="match status" value="1"/>
</dbReference>
<dbReference type="RefSeq" id="WP_147184579.1">
    <property type="nucleotide sequence ID" value="NZ_CP042382.1"/>
</dbReference>
<gene>
    <name evidence="3" type="ORF">FGL86_10870</name>
</gene>
<sequence>MTSLRDGKLLCEVFKSSRKDEMYLYVDKQRGLVDVPEALLASFGTPQAVMTLVLTPQKPLARVETTTVIEAIKEKGFYLQMPPPKEDYLLDAYRTPTESRY</sequence>
<organism evidence="3 4">
    <name type="scientific">Pistricoccus aurantiacus</name>
    <dbReference type="NCBI Taxonomy" id="1883414"/>
    <lineage>
        <taxon>Bacteria</taxon>
        <taxon>Pseudomonadati</taxon>
        <taxon>Pseudomonadota</taxon>
        <taxon>Gammaproteobacteria</taxon>
        <taxon>Oceanospirillales</taxon>
        <taxon>Halomonadaceae</taxon>
        <taxon>Pistricoccus</taxon>
    </lineage>
</organism>
<dbReference type="EMBL" id="CP042382">
    <property type="protein sequence ID" value="QEA39528.1"/>
    <property type="molecule type" value="Genomic_DNA"/>
</dbReference>